<dbReference type="Gene3D" id="3.10.20.30">
    <property type="match status" value="1"/>
</dbReference>
<dbReference type="InterPro" id="IPR016155">
    <property type="entry name" value="Mopterin_synth/thiamin_S_b"/>
</dbReference>
<evidence type="ECO:0000313" key="2">
    <source>
        <dbReference type="Proteomes" id="UP001149719"/>
    </source>
</evidence>
<reference evidence="1" key="1">
    <citation type="submission" date="2022-12" db="EMBL/GenBank/DDBJ databases">
        <title>Marinomonas 15G1-11 sp. nov, isolated from marine algae.</title>
        <authorList>
            <person name="Butt M."/>
            <person name="Choi D.G."/>
            <person name="Kim J.M."/>
            <person name="Lee J.K."/>
            <person name="Baek J.H."/>
            <person name="Jeon C.O."/>
        </authorList>
    </citation>
    <scope>NUCLEOTIDE SEQUENCE</scope>
    <source>
        <strain evidence="1">15G1-11</strain>
    </source>
</reference>
<comment type="caution">
    <text evidence="1">The sequence shown here is derived from an EMBL/GenBank/DDBJ whole genome shotgun (WGS) entry which is preliminary data.</text>
</comment>
<dbReference type="InterPro" id="IPR003749">
    <property type="entry name" value="ThiS/MoaD-like"/>
</dbReference>
<sequence length="85" mass="9284">MSQVKVVFFASLKESLGVSEAFIELDGLTSIEEIKQKLNASLVNPDPLFEEGIQCSIDYVFARDSSKVDPDTVKEIAFFPPVTGG</sequence>
<gene>
    <name evidence="1" type="ORF">O1D97_01655</name>
</gene>
<keyword evidence="2" id="KW-1185">Reference proteome</keyword>
<accession>A0ABT4JPU5</accession>
<dbReference type="Pfam" id="PF02597">
    <property type="entry name" value="ThiS"/>
    <property type="match status" value="1"/>
</dbReference>
<protein>
    <submittedName>
        <fullName evidence="1">MoaD/ThiS family protein</fullName>
    </submittedName>
</protein>
<dbReference type="SUPFAM" id="SSF54285">
    <property type="entry name" value="MoaD/ThiS"/>
    <property type="match status" value="1"/>
</dbReference>
<organism evidence="1 2">
    <name type="scientific">Marinomonas phaeophyticola</name>
    <dbReference type="NCBI Taxonomy" id="3004091"/>
    <lineage>
        <taxon>Bacteria</taxon>
        <taxon>Pseudomonadati</taxon>
        <taxon>Pseudomonadota</taxon>
        <taxon>Gammaproteobacteria</taxon>
        <taxon>Oceanospirillales</taxon>
        <taxon>Oceanospirillaceae</taxon>
        <taxon>Marinomonas</taxon>
    </lineage>
</organism>
<evidence type="ECO:0000313" key="1">
    <source>
        <dbReference type="EMBL" id="MCZ2720380.1"/>
    </source>
</evidence>
<dbReference type="RefSeq" id="WP_269122225.1">
    <property type="nucleotide sequence ID" value="NZ_JAPUBN010000006.1"/>
</dbReference>
<proteinExistence type="predicted"/>
<name>A0ABT4JPU5_9GAMM</name>
<dbReference type="InterPro" id="IPR012675">
    <property type="entry name" value="Beta-grasp_dom_sf"/>
</dbReference>
<dbReference type="EMBL" id="JAPUBN010000006">
    <property type="protein sequence ID" value="MCZ2720380.1"/>
    <property type="molecule type" value="Genomic_DNA"/>
</dbReference>
<dbReference type="Proteomes" id="UP001149719">
    <property type="component" value="Unassembled WGS sequence"/>
</dbReference>